<dbReference type="PANTHER" id="PTHR35463">
    <property type="entry name" value="TRANSMEMBRANE PROTEIN"/>
    <property type="match status" value="1"/>
</dbReference>
<dbReference type="PANTHER" id="PTHR35463:SF10">
    <property type="entry name" value="TRANSMEMBRANE PROTEIN"/>
    <property type="match status" value="1"/>
</dbReference>
<protein>
    <submittedName>
        <fullName evidence="1">Uncharacterized protein</fullName>
    </submittedName>
</protein>
<organism evidence="1 2">
    <name type="scientific">Cuscuta australis</name>
    <dbReference type="NCBI Taxonomy" id="267555"/>
    <lineage>
        <taxon>Eukaryota</taxon>
        <taxon>Viridiplantae</taxon>
        <taxon>Streptophyta</taxon>
        <taxon>Embryophyta</taxon>
        <taxon>Tracheophyta</taxon>
        <taxon>Spermatophyta</taxon>
        <taxon>Magnoliopsida</taxon>
        <taxon>eudicotyledons</taxon>
        <taxon>Gunneridae</taxon>
        <taxon>Pentapetalae</taxon>
        <taxon>asterids</taxon>
        <taxon>lamiids</taxon>
        <taxon>Solanales</taxon>
        <taxon>Convolvulaceae</taxon>
        <taxon>Cuscuteae</taxon>
        <taxon>Cuscuta</taxon>
        <taxon>Cuscuta subgen. Grammica</taxon>
        <taxon>Cuscuta sect. Cleistogrammica</taxon>
    </lineage>
</organism>
<gene>
    <name evidence="1" type="ORF">DM860_014416</name>
</gene>
<comment type="caution">
    <text evidence="1">The sequence shown here is derived from an EMBL/GenBank/DDBJ whole genome shotgun (WGS) entry which is preliminary data.</text>
</comment>
<dbReference type="EMBL" id="NQVE01000088">
    <property type="protein sequence ID" value="RAL49198.1"/>
    <property type="molecule type" value="Genomic_DNA"/>
</dbReference>
<evidence type="ECO:0000313" key="1">
    <source>
        <dbReference type="EMBL" id="RAL49198.1"/>
    </source>
</evidence>
<sequence>MVDMTGFVSFRRKDNVVNSSEKQKGAKEIMKDAAEKSFVKSKEAVEESAKTAAEVVGEAVHQTTKKVKGNLPRGVDDDYDSHQEL</sequence>
<name>A0A328DXJ4_9ASTE</name>
<proteinExistence type="predicted"/>
<reference evidence="1 2" key="1">
    <citation type="submission" date="2018-06" db="EMBL/GenBank/DDBJ databases">
        <title>The Genome of Cuscuta australis (Dodder) Provides Insight into the Evolution of Plant Parasitism.</title>
        <authorList>
            <person name="Liu H."/>
        </authorList>
    </citation>
    <scope>NUCLEOTIDE SEQUENCE [LARGE SCALE GENOMIC DNA]</scope>
    <source>
        <strain evidence="2">cv. Yunnan</strain>
        <tissue evidence="1">Vines</tissue>
    </source>
</reference>
<keyword evidence="2" id="KW-1185">Reference proteome</keyword>
<dbReference type="AlphaFoldDB" id="A0A328DXJ4"/>
<evidence type="ECO:0000313" key="2">
    <source>
        <dbReference type="Proteomes" id="UP000249390"/>
    </source>
</evidence>
<dbReference type="Proteomes" id="UP000249390">
    <property type="component" value="Unassembled WGS sequence"/>
</dbReference>
<accession>A0A328DXJ4</accession>